<keyword evidence="2" id="KW-0472">Membrane</keyword>
<keyword evidence="4" id="KW-0456">Lyase</keyword>
<dbReference type="EC" id="4.2.1.135" evidence="4"/>
<keyword evidence="5" id="KW-1185">Reference proteome</keyword>
<gene>
    <name evidence="4" type="primary">pglF</name>
    <name evidence="4" type="ORF">LF1_15460</name>
</gene>
<dbReference type="CDD" id="cd05237">
    <property type="entry name" value="UDP_invert_4-6DH_SDR_e"/>
    <property type="match status" value="1"/>
</dbReference>
<evidence type="ECO:0000256" key="2">
    <source>
        <dbReference type="SAM" id="Phobius"/>
    </source>
</evidence>
<evidence type="ECO:0000313" key="4">
    <source>
        <dbReference type="EMBL" id="KAA1259021.1"/>
    </source>
</evidence>
<feature type="transmembrane region" description="Helical" evidence="2">
    <location>
        <begin position="27"/>
        <end position="50"/>
    </location>
</feature>
<dbReference type="InterPro" id="IPR003869">
    <property type="entry name" value="Polysac_CapD-like"/>
</dbReference>
<comment type="similarity">
    <text evidence="1">Belongs to the polysaccharide synthase family.</text>
</comment>
<name>A0A5B1CFP0_9BACT</name>
<feature type="transmembrane region" description="Helical" evidence="2">
    <location>
        <begin position="62"/>
        <end position="83"/>
    </location>
</feature>
<evidence type="ECO:0000259" key="3">
    <source>
        <dbReference type="Pfam" id="PF02719"/>
    </source>
</evidence>
<organism evidence="4 5">
    <name type="scientific">Rubripirellula obstinata</name>
    <dbReference type="NCBI Taxonomy" id="406547"/>
    <lineage>
        <taxon>Bacteria</taxon>
        <taxon>Pseudomonadati</taxon>
        <taxon>Planctomycetota</taxon>
        <taxon>Planctomycetia</taxon>
        <taxon>Pirellulales</taxon>
        <taxon>Pirellulaceae</taxon>
        <taxon>Rubripirellula</taxon>
    </lineage>
</organism>
<dbReference type="AlphaFoldDB" id="A0A5B1CFP0"/>
<feature type="transmembrane region" description="Helical" evidence="2">
    <location>
        <begin position="95"/>
        <end position="117"/>
    </location>
</feature>
<reference evidence="4 5" key="1">
    <citation type="submission" date="2019-08" db="EMBL/GenBank/DDBJ databases">
        <title>Deep-cultivation of Planctomycetes and their phenomic and genomic characterization uncovers novel biology.</title>
        <authorList>
            <person name="Wiegand S."/>
            <person name="Jogler M."/>
            <person name="Boedeker C."/>
            <person name="Pinto D."/>
            <person name="Vollmers J."/>
            <person name="Rivas-Marin E."/>
            <person name="Kohn T."/>
            <person name="Peeters S.H."/>
            <person name="Heuer A."/>
            <person name="Rast P."/>
            <person name="Oberbeckmann S."/>
            <person name="Bunk B."/>
            <person name="Jeske O."/>
            <person name="Meyerdierks A."/>
            <person name="Storesund J.E."/>
            <person name="Kallscheuer N."/>
            <person name="Luecker S."/>
            <person name="Lage O.M."/>
            <person name="Pohl T."/>
            <person name="Merkel B.J."/>
            <person name="Hornburger P."/>
            <person name="Mueller R.-W."/>
            <person name="Bruemmer F."/>
            <person name="Labrenz M."/>
            <person name="Spormann A.M."/>
            <person name="Op Den Camp H."/>
            <person name="Overmann J."/>
            <person name="Amann R."/>
            <person name="Jetten M.S.M."/>
            <person name="Mascher T."/>
            <person name="Medema M.H."/>
            <person name="Devos D.P."/>
            <person name="Kaster A.-K."/>
            <person name="Ovreas L."/>
            <person name="Rohde M."/>
            <person name="Galperin M.Y."/>
            <person name="Jogler C."/>
        </authorList>
    </citation>
    <scope>NUCLEOTIDE SEQUENCE [LARGE SCALE GENOMIC DNA]</scope>
    <source>
        <strain evidence="4 5">LF1</strain>
    </source>
</reference>
<sequence length="639" mass="71076">MSMAESITTRNSKQGLRDLIEHTGVRLIILLVMHTVLFVGLLWLAMLLRFDFQIPAHMMDRFRTSVAAIVSVKIVVFYLAGHFHGWYRYVSFSDVLALGRAALLAMLAVAALDYFVFQQPLPRTVILLDFLLTICATGLLRSVWRLYDERTLLTFSNNHINNALMVGTSPQDGKLAHQINSQKTSGIRIKALVAVGEFRRGSRLGNLRVRGSMDKVHSIALKHNCTHVLVSNNTLSGTQLRQLNDLCAEHGLQVRILPQMDEVMQGAKKIPLRELNISDLLRREPAQLDEKRIGNTVRGKRILVTGAGGSIGSEICRQLLKFNPHEIVLLGRGENRIFAINQELSGKAGSTKLTTAIADVTNKVSMRGVFEKHDPELVFHAAAHKHVFLMEGHVAEAITNNAHGTRVTADLAIEFGVERFVLISTDKAVNPTSVMGCSKQLAERVIHSRALSSDTIFGVVRFGNVLGSNGSVIPIFQEQIRNGGPITITDPNMTRYFMSIPEASQLVLQAGSMCTGGEVFCLDMGKPMRIVDLAKDLIHLSGLPQDSIEIEFMGARTGEKLYEELYFDEEATIETDHEKVRAAYQRPYEGTAIDDVLDEVLQQRGTVSNEELKDQLKELIPEYRRPLRHDTPSKAVTKS</sequence>
<keyword evidence="2" id="KW-1133">Transmembrane helix</keyword>
<dbReference type="SUPFAM" id="SSF51735">
    <property type="entry name" value="NAD(P)-binding Rossmann-fold domains"/>
    <property type="match status" value="1"/>
</dbReference>
<protein>
    <submittedName>
        <fullName evidence="4">UDP-N-acetyl-alpha-D-glucosamine C6 dehydratase</fullName>
        <ecNumber evidence="4">4.2.1.135</ecNumber>
    </submittedName>
</protein>
<accession>A0A5B1CFP0</accession>
<dbReference type="Pfam" id="PF02719">
    <property type="entry name" value="Polysacc_synt_2"/>
    <property type="match status" value="1"/>
</dbReference>
<comment type="caution">
    <text evidence="4">The sequence shown here is derived from an EMBL/GenBank/DDBJ whole genome shotgun (WGS) entry which is preliminary data.</text>
</comment>
<dbReference type="PANTHER" id="PTHR43318:SF1">
    <property type="entry name" value="POLYSACCHARIDE BIOSYNTHESIS PROTEIN EPSC-RELATED"/>
    <property type="match status" value="1"/>
</dbReference>
<evidence type="ECO:0000256" key="1">
    <source>
        <dbReference type="ARBA" id="ARBA00007430"/>
    </source>
</evidence>
<dbReference type="InterPro" id="IPR036291">
    <property type="entry name" value="NAD(P)-bd_dom_sf"/>
</dbReference>
<keyword evidence="2" id="KW-0812">Transmembrane</keyword>
<dbReference type="GO" id="GO:0016829">
    <property type="term" value="F:lyase activity"/>
    <property type="evidence" value="ECO:0007669"/>
    <property type="project" value="UniProtKB-KW"/>
</dbReference>
<evidence type="ECO:0000313" key="5">
    <source>
        <dbReference type="Proteomes" id="UP000322699"/>
    </source>
</evidence>
<dbReference type="PANTHER" id="PTHR43318">
    <property type="entry name" value="UDP-N-ACETYLGLUCOSAMINE 4,6-DEHYDRATASE"/>
    <property type="match status" value="1"/>
</dbReference>
<dbReference type="Proteomes" id="UP000322699">
    <property type="component" value="Unassembled WGS sequence"/>
</dbReference>
<dbReference type="EMBL" id="VRLW01000001">
    <property type="protein sequence ID" value="KAA1259021.1"/>
    <property type="molecule type" value="Genomic_DNA"/>
</dbReference>
<dbReference type="Gene3D" id="3.40.50.720">
    <property type="entry name" value="NAD(P)-binding Rossmann-like Domain"/>
    <property type="match status" value="2"/>
</dbReference>
<dbReference type="InterPro" id="IPR051203">
    <property type="entry name" value="Polysaccharide_Synthase-Rel"/>
</dbReference>
<proteinExistence type="inferred from homology"/>
<feature type="domain" description="Polysaccharide biosynthesis protein CapD-like" evidence="3">
    <location>
        <begin position="302"/>
        <end position="583"/>
    </location>
</feature>